<keyword evidence="2" id="KW-1133">Transmembrane helix</keyword>
<name>A0A9J6AIH5_SOLCO</name>
<dbReference type="Proteomes" id="UP000824120">
    <property type="component" value="Chromosome 2"/>
</dbReference>
<keyword evidence="4" id="KW-1185">Reference proteome</keyword>
<feature type="transmembrane region" description="Helical" evidence="2">
    <location>
        <begin position="79"/>
        <end position="102"/>
    </location>
</feature>
<keyword evidence="2" id="KW-0812">Transmembrane</keyword>
<gene>
    <name evidence="3" type="ORF">H5410_009618</name>
</gene>
<organism evidence="3 4">
    <name type="scientific">Solanum commersonii</name>
    <name type="common">Commerson's wild potato</name>
    <name type="synonym">Commerson's nightshade</name>
    <dbReference type="NCBI Taxonomy" id="4109"/>
    <lineage>
        <taxon>Eukaryota</taxon>
        <taxon>Viridiplantae</taxon>
        <taxon>Streptophyta</taxon>
        <taxon>Embryophyta</taxon>
        <taxon>Tracheophyta</taxon>
        <taxon>Spermatophyta</taxon>
        <taxon>Magnoliopsida</taxon>
        <taxon>eudicotyledons</taxon>
        <taxon>Gunneridae</taxon>
        <taxon>Pentapetalae</taxon>
        <taxon>asterids</taxon>
        <taxon>lamiids</taxon>
        <taxon>Solanales</taxon>
        <taxon>Solanaceae</taxon>
        <taxon>Solanoideae</taxon>
        <taxon>Solaneae</taxon>
        <taxon>Solanum</taxon>
    </lineage>
</organism>
<dbReference type="OrthoDB" id="689054at2759"/>
<keyword evidence="2" id="KW-0472">Membrane</keyword>
<feature type="region of interest" description="Disordered" evidence="1">
    <location>
        <begin position="115"/>
        <end position="139"/>
    </location>
</feature>
<accession>A0A9J6AIH5</accession>
<dbReference type="PANTHER" id="PTHR33264">
    <property type="entry name" value="EXPRESSED PROTEIN"/>
    <property type="match status" value="1"/>
</dbReference>
<evidence type="ECO:0000313" key="4">
    <source>
        <dbReference type="Proteomes" id="UP000824120"/>
    </source>
</evidence>
<protein>
    <submittedName>
        <fullName evidence="3">Uncharacterized protein</fullName>
    </submittedName>
</protein>
<evidence type="ECO:0000313" key="3">
    <source>
        <dbReference type="EMBL" id="KAG5624400.1"/>
    </source>
</evidence>
<dbReference type="AlphaFoldDB" id="A0A9J6AIH5"/>
<feature type="compositionally biased region" description="Basic residues" evidence="1">
    <location>
        <begin position="115"/>
        <end position="136"/>
    </location>
</feature>
<reference evidence="3 4" key="1">
    <citation type="submission" date="2020-09" db="EMBL/GenBank/DDBJ databases">
        <title>De no assembly of potato wild relative species, Solanum commersonii.</title>
        <authorList>
            <person name="Cho K."/>
        </authorList>
    </citation>
    <scope>NUCLEOTIDE SEQUENCE [LARGE SCALE GENOMIC DNA]</scope>
    <source>
        <strain evidence="3">LZ3.2</strain>
        <tissue evidence="3">Leaf</tissue>
    </source>
</reference>
<proteinExistence type="predicted"/>
<evidence type="ECO:0000256" key="2">
    <source>
        <dbReference type="SAM" id="Phobius"/>
    </source>
</evidence>
<sequence>MKETKRSMEDIYPASPVAVARNKSTGNVMSSTSTPSRNCSITAVKNHRHMATVVDDDNDGDGDPIECTGKSCKSCTAGVVADCVALCCCPCAVIDILALAFFRIPWMMGRKYLGKSKKSEKKKKKKKNKNKKKIQKKKEEEMEKSYSYRDCVTYELDSIDGRISTRSVKDEEIVTGNLKKSLGIVIGEEDKNNTSAKFDVEQFWLDLYEQVGHLGFGRVSYTGIPSQGNTG</sequence>
<dbReference type="PANTHER" id="PTHR33264:SF50">
    <property type="match status" value="1"/>
</dbReference>
<evidence type="ECO:0000256" key="1">
    <source>
        <dbReference type="SAM" id="MobiDB-lite"/>
    </source>
</evidence>
<comment type="caution">
    <text evidence="3">The sequence shown here is derived from an EMBL/GenBank/DDBJ whole genome shotgun (WGS) entry which is preliminary data.</text>
</comment>
<dbReference type="EMBL" id="JACXVP010000002">
    <property type="protein sequence ID" value="KAG5624400.1"/>
    <property type="molecule type" value="Genomic_DNA"/>
</dbReference>